<organism evidence="6 7">
    <name type="scientific">Glutamicibacter arilaitensis</name>
    <dbReference type="NCBI Taxonomy" id="256701"/>
    <lineage>
        <taxon>Bacteria</taxon>
        <taxon>Bacillati</taxon>
        <taxon>Actinomycetota</taxon>
        <taxon>Actinomycetes</taxon>
        <taxon>Micrococcales</taxon>
        <taxon>Micrococcaceae</taxon>
        <taxon>Glutamicibacter</taxon>
    </lineage>
</organism>
<evidence type="ECO:0000313" key="6">
    <source>
        <dbReference type="EMBL" id="TFH55653.1"/>
    </source>
</evidence>
<dbReference type="InterPro" id="IPR050194">
    <property type="entry name" value="Glycosyltransferase_grp1"/>
</dbReference>
<comment type="caution">
    <text evidence="6">The sequence shown here is derived from an EMBL/GenBank/DDBJ whole genome shotgun (WGS) entry which is preliminary data.</text>
</comment>
<evidence type="ECO:0000259" key="4">
    <source>
        <dbReference type="Pfam" id="PF00534"/>
    </source>
</evidence>
<dbReference type="Pfam" id="PF00534">
    <property type="entry name" value="Glycos_transf_1"/>
    <property type="match status" value="1"/>
</dbReference>
<evidence type="ECO:0000256" key="2">
    <source>
        <dbReference type="ARBA" id="ARBA00022676"/>
    </source>
</evidence>
<reference evidence="6 7" key="1">
    <citation type="submission" date="2019-03" db="EMBL/GenBank/DDBJ databases">
        <title>Glutamicibacter sp. LJH19 genome.</title>
        <authorList>
            <person name="Sinai Borker S."/>
            <person name="Kumar R."/>
        </authorList>
    </citation>
    <scope>NUCLEOTIDE SEQUENCE [LARGE SCALE GENOMIC DNA]</scope>
    <source>
        <strain evidence="6 7">LJH19</strain>
    </source>
</reference>
<protein>
    <recommendedName>
        <fullName evidence="1">D-inositol 3-phosphate glycosyltransferase</fullName>
    </recommendedName>
</protein>
<keyword evidence="3 6" id="KW-0808">Transferase</keyword>
<gene>
    <name evidence="6" type="ORF">EXY26_00740</name>
</gene>
<evidence type="ECO:0000256" key="1">
    <source>
        <dbReference type="ARBA" id="ARBA00021292"/>
    </source>
</evidence>
<feature type="domain" description="Glycosyltransferase subfamily 4-like N-terminal" evidence="5">
    <location>
        <begin position="26"/>
        <end position="199"/>
    </location>
</feature>
<dbReference type="InterPro" id="IPR028098">
    <property type="entry name" value="Glyco_trans_4-like_N"/>
</dbReference>
<dbReference type="GO" id="GO:1901137">
    <property type="term" value="P:carbohydrate derivative biosynthetic process"/>
    <property type="evidence" value="ECO:0007669"/>
    <property type="project" value="UniProtKB-ARBA"/>
</dbReference>
<evidence type="ECO:0000259" key="5">
    <source>
        <dbReference type="Pfam" id="PF13439"/>
    </source>
</evidence>
<dbReference type="CDD" id="cd03814">
    <property type="entry name" value="GT4-like"/>
    <property type="match status" value="1"/>
</dbReference>
<keyword evidence="2" id="KW-0328">Glycosyltransferase</keyword>
<feature type="domain" description="Glycosyl transferase family 1" evidence="4">
    <location>
        <begin position="208"/>
        <end position="361"/>
    </location>
</feature>
<proteinExistence type="predicted"/>
<dbReference type="SUPFAM" id="SSF53756">
    <property type="entry name" value="UDP-Glycosyltransferase/glycogen phosphorylase"/>
    <property type="match status" value="1"/>
</dbReference>
<dbReference type="Proteomes" id="UP000297638">
    <property type="component" value="Unassembled WGS sequence"/>
</dbReference>
<dbReference type="AlphaFoldDB" id="A0A4Y8TX54"/>
<accession>A0A4Y8TX54</accession>
<evidence type="ECO:0000313" key="7">
    <source>
        <dbReference type="Proteomes" id="UP000297638"/>
    </source>
</evidence>
<dbReference type="InterPro" id="IPR001296">
    <property type="entry name" value="Glyco_trans_1"/>
</dbReference>
<dbReference type="PANTHER" id="PTHR45947">
    <property type="entry name" value="SULFOQUINOVOSYL TRANSFERASE SQD2"/>
    <property type="match status" value="1"/>
</dbReference>
<evidence type="ECO:0000256" key="3">
    <source>
        <dbReference type="ARBA" id="ARBA00022679"/>
    </source>
</evidence>
<dbReference type="EMBL" id="SPDS01000001">
    <property type="protein sequence ID" value="TFH55653.1"/>
    <property type="molecule type" value="Genomic_DNA"/>
</dbReference>
<name>A0A4Y8TX54_9MICC</name>
<dbReference type="GO" id="GO:0016758">
    <property type="term" value="F:hexosyltransferase activity"/>
    <property type="evidence" value="ECO:0007669"/>
    <property type="project" value="TreeGrafter"/>
</dbReference>
<dbReference type="Pfam" id="PF13439">
    <property type="entry name" value="Glyco_transf_4"/>
    <property type="match status" value="1"/>
</dbReference>
<dbReference type="PANTHER" id="PTHR45947:SF3">
    <property type="entry name" value="SULFOQUINOVOSYL TRANSFERASE SQD2"/>
    <property type="match status" value="1"/>
</dbReference>
<dbReference type="Gene3D" id="3.40.50.2000">
    <property type="entry name" value="Glycogen Phosphorylase B"/>
    <property type="match status" value="2"/>
</dbReference>
<sequence>MRVIHDVHPEDVKVAIVAESFLPHFNGVTNSILKTLDHLRQAGHEAVVITPNSSLAGELSGQGVPKVYQGFKIITVPSVPLASYPEVRVATASVWRLRKLLAREQVDVVHLASPFILGWQALRAAQELDLPTVALYQTEVPSYAARYKMPWLTQRLWEHVRAIHTAADRTLVPSTFSYRQLQSLGVQRLAICGRGVDTAQFTPRLRSEQFRRVVAPNDEVVIGYVGRLAAEKQVADLKALADLENTRLVIVGSGPLEDELREILPNAHFTGFLSGERLAEVMASMDIFVHPGSSETFCQTIQEAMACGVPVVAVGRGGPLDLVDSSRTGWLYQPGNLEELRSRVSDLAYDDAKRLAFASAALSSVQDRSWHSIGEQLLGHYEQVRTAKIRN</sequence>